<evidence type="ECO:0000313" key="1">
    <source>
        <dbReference type="EMBL" id="CAH5952243.1"/>
    </source>
</evidence>
<name>A0A378FFA5_KLEVA</name>
<dbReference type="Proteomes" id="UP000258928">
    <property type="component" value="Unassembled WGS sequence"/>
</dbReference>
<organism evidence="2 4">
    <name type="scientific">Klebsiella variicola</name>
    <dbReference type="NCBI Taxonomy" id="244366"/>
    <lineage>
        <taxon>Bacteria</taxon>
        <taxon>Pseudomonadati</taxon>
        <taxon>Pseudomonadota</taxon>
        <taxon>Gammaproteobacteria</taxon>
        <taxon>Enterobacterales</taxon>
        <taxon>Enterobacteriaceae</taxon>
        <taxon>Klebsiella/Raoultella group</taxon>
        <taxon>Klebsiella</taxon>
        <taxon>Klebsiella pneumoniae complex</taxon>
    </lineage>
</organism>
<reference evidence="3 5" key="2">
    <citation type="submission" date="2018-08" db="EMBL/GenBank/DDBJ databases">
        <authorList>
            <consortium name="Pathogen Informatics"/>
        </authorList>
    </citation>
    <scope>NUCLEOTIDE SEQUENCE [LARGE SCALE GENOMIC DNA]</scope>
    <source>
        <strain evidence="3 5">EuSCAPE_TR218</strain>
    </source>
</reference>
<proteinExistence type="predicted"/>
<evidence type="ECO:0000313" key="5">
    <source>
        <dbReference type="Proteomes" id="UP000258928"/>
    </source>
</evidence>
<evidence type="ECO:0000313" key="2">
    <source>
        <dbReference type="EMBL" id="STS91495.1"/>
    </source>
</evidence>
<dbReference type="EMBL" id="UGKR01000003">
    <property type="protein sequence ID" value="STS91495.1"/>
    <property type="molecule type" value="Genomic_DNA"/>
</dbReference>
<accession>A0A6I8L743</accession>
<evidence type="ECO:0000313" key="6">
    <source>
        <dbReference type="Proteomes" id="UP000789617"/>
    </source>
</evidence>
<dbReference type="EMBL" id="CAJOXS020000001">
    <property type="protein sequence ID" value="CAH5952243.1"/>
    <property type="molecule type" value="Genomic_DNA"/>
</dbReference>
<comment type="caution">
    <text evidence="2">The sequence shown here is derived from an EMBL/GenBank/DDBJ whole genome shotgun (WGS) entry which is preliminary data.</text>
</comment>
<keyword evidence="6" id="KW-1185">Reference proteome</keyword>
<reference evidence="2 4" key="1">
    <citation type="submission" date="2018-06" db="EMBL/GenBank/DDBJ databases">
        <authorList>
            <consortium name="Pathogen Informatics"/>
            <person name="Doyle S."/>
        </authorList>
    </citation>
    <scope>NUCLEOTIDE SEQUENCE [LARGE SCALE GENOMIC DNA]</scope>
    <source>
        <strain evidence="2 4">NCTC9177</strain>
    </source>
</reference>
<sequence length="47" mass="5607">MHYKRACGLFYIKARNQKCANTDEGYLPMQRIIFLTEPQKKHMVSVF</sequence>
<evidence type="ECO:0000313" key="4">
    <source>
        <dbReference type="Proteomes" id="UP000254545"/>
    </source>
</evidence>
<dbReference type="Proteomes" id="UP000254545">
    <property type="component" value="Unassembled WGS sequence"/>
</dbReference>
<gene>
    <name evidence="1" type="ORF">AN2335V1_0341</name>
    <name evidence="2" type="ORF">NCTC9177_05403</name>
    <name evidence="3" type="ORF">SAMEA3729809_01258</name>
</gene>
<dbReference type="Proteomes" id="UP000789617">
    <property type="component" value="Unassembled WGS sequence"/>
</dbReference>
<dbReference type="AlphaFoldDB" id="A0A378FFA5"/>
<accession>A0A378FFA5</accession>
<dbReference type="EMBL" id="UKAS01000003">
    <property type="protein sequence ID" value="SXF92560.1"/>
    <property type="molecule type" value="Genomic_DNA"/>
</dbReference>
<evidence type="ECO:0000313" key="3">
    <source>
        <dbReference type="EMBL" id="SXF92560.1"/>
    </source>
</evidence>
<reference evidence="1" key="3">
    <citation type="submission" date="2022-05" db="EMBL/GenBank/DDBJ databases">
        <authorList>
            <person name="Alioto T."/>
            <person name="Alioto T."/>
            <person name="Gomez Garrido J."/>
        </authorList>
    </citation>
    <scope>NUCLEOTIDE SEQUENCE</scope>
    <source>
        <strain evidence="1">0</strain>
    </source>
</reference>
<protein>
    <submittedName>
        <fullName evidence="2">Uncharacterized protein</fullName>
    </submittedName>
</protein>